<accession>A0A8R7TJV0</accession>
<name>A0A8R7TJV0_TRIUA</name>
<keyword evidence="3" id="KW-1185">Reference proteome</keyword>
<feature type="region of interest" description="Disordered" evidence="1">
    <location>
        <begin position="1"/>
        <end position="105"/>
    </location>
</feature>
<reference evidence="3" key="1">
    <citation type="journal article" date="2013" name="Nature">
        <title>Draft genome of the wheat A-genome progenitor Triticum urartu.</title>
        <authorList>
            <person name="Ling H.Q."/>
            <person name="Zhao S."/>
            <person name="Liu D."/>
            <person name="Wang J."/>
            <person name="Sun H."/>
            <person name="Zhang C."/>
            <person name="Fan H."/>
            <person name="Li D."/>
            <person name="Dong L."/>
            <person name="Tao Y."/>
            <person name="Gao C."/>
            <person name="Wu H."/>
            <person name="Li Y."/>
            <person name="Cui Y."/>
            <person name="Guo X."/>
            <person name="Zheng S."/>
            <person name="Wang B."/>
            <person name="Yu K."/>
            <person name="Liang Q."/>
            <person name="Yang W."/>
            <person name="Lou X."/>
            <person name="Chen J."/>
            <person name="Feng M."/>
            <person name="Jian J."/>
            <person name="Zhang X."/>
            <person name="Luo G."/>
            <person name="Jiang Y."/>
            <person name="Liu J."/>
            <person name="Wang Z."/>
            <person name="Sha Y."/>
            <person name="Zhang B."/>
            <person name="Wu H."/>
            <person name="Tang D."/>
            <person name="Shen Q."/>
            <person name="Xue P."/>
            <person name="Zou S."/>
            <person name="Wang X."/>
            <person name="Liu X."/>
            <person name="Wang F."/>
            <person name="Yang Y."/>
            <person name="An X."/>
            <person name="Dong Z."/>
            <person name="Zhang K."/>
            <person name="Zhang X."/>
            <person name="Luo M.C."/>
            <person name="Dvorak J."/>
            <person name="Tong Y."/>
            <person name="Wang J."/>
            <person name="Yang H."/>
            <person name="Li Z."/>
            <person name="Wang D."/>
            <person name="Zhang A."/>
            <person name="Wang J."/>
        </authorList>
    </citation>
    <scope>NUCLEOTIDE SEQUENCE</scope>
    <source>
        <strain evidence="3">cv. G1812</strain>
    </source>
</reference>
<dbReference type="EnsemblPlants" id="TuG1812G0200004003.01.T01">
    <property type="protein sequence ID" value="TuG1812G0200004003.01.T01.cds452174"/>
    <property type="gene ID" value="TuG1812G0200004003.01"/>
</dbReference>
<dbReference type="Proteomes" id="UP000015106">
    <property type="component" value="Chromosome 2"/>
</dbReference>
<sequence>NATGGLRVHTTLPSPKPHAILAGRDKAGAASASGTAFLASRLSAVTTGQRQSGHSGRSSSHLPMHSSWNPWPQPGSTRTSTADGSESPEHPAAPASSDRHTAHSWGAAAAATALVASSGRSPRDDAKARIPAVAAAATPATTAPAIAIMESFCASACVDR</sequence>
<protein>
    <submittedName>
        <fullName evidence="2">Uncharacterized protein</fullName>
    </submittedName>
</protein>
<evidence type="ECO:0000313" key="3">
    <source>
        <dbReference type="Proteomes" id="UP000015106"/>
    </source>
</evidence>
<evidence type="ECO:0000313" key="2">
    <source>
        <dbReference type="EnsemblPlants" id="TuG1812G0200004003.01.T01.cds452174"/>
    </source>
</evidence>
<feature type="compositionally biased region" description="Polar residues" evidence="1">
    <location>
        <begin position="66"/>
        <end position="84"/>
    </location>
</feature>
<proteinExistence type="predicted"/>
<dbReference type="Gramene" id="TuG1812G0200004003.01.T01">
    <property type="protein sequence ID" value="TuG1812G0200004003.01.T01.cds452174"/>
    <property type="gene ID" value="TuG1812G0200004003.01"/>
</dbReference>
<reference evidence="2" key="2">
    <citation type="submission" date="2018-03" db="EMBL/GenBank/DDBJ databases">
        <title>The Triticum urartu genome reveals the dynamic nature of wheat genome evolution.</title>
        <authorList>
            <person name="Ling H."/>
            <person name="Ma B."/>
            <person name="Shi X."/>
            <person name="Liu H."/>
            <person name="Dong L."/>
            <person name="Sun H."/>
            <person name="Cao Y."/>
            <person name="Gao Q."/>
            <person name="Zheng S."/>
            <person name="Li Y."/>
            <person name="Yu Y."/>
            <person name="Du H."/>
            <person name="Qi M."/>
            <person name="Li Y."/>
            <person name="Yu H."/>
            <person name="Cui Y."/>
            <person name="Wang N."/>
            <person name="Chen C."/>
            <person name="Wu H."/>
            <person name="Zhao Y."/>
            <person name="Zhang J."/>
            <person name="Li Y."/>
            <person name="Zhou W."/>
            <person name="Zhang B."/>
            <person name="Hu W."/>
            <person name="Eijk M."/>
            <person name="Tang J."/>
            <person name="Witsenboer H."/>
            <person name="Zhao S."/>
            <person name="Li Z."/>
            <person name="Zhang A."/>
            <person name="Wang D."/>
            <person name="Liang C."/>
        </authorList>
    </citation>
    <scope>NUCLEOTIDE SEQUENCE [LARGE SCALE GENOMIC DNA]</scope>
    <source>
        <strain evidence="2">cv. G1812</strain>
    </source>
</reference>
<reference evidence="2" key="3">
    <citation type="submission" date="2022-06" db="UniProtKB">
        <authorList>
            <consortium name="EnsemblPlants"/>
        </authorList>
    </citation>
    <scope>IDENTIFICATION</scope>
</reference>
<evidence type="ECO:0000256" key="1">
    <source>
        <dbReference type="SAM" id="MobiDB-lite"/>
    </source>
</evidence>
<organism evidence="2 3">
    <name type="scientific">Triticum urartu</name>
    <name type="common">Red wild einkorn</name>
    <name type="synonym">Crithodium urartu</name>
    <dbReference type="NCBI Taxonomy" id="4572"/>
    <lineage>
        <taxon>Eukaryota</taxon>
        <taxon>Viridiplantae</taxon>
        <taxon>Streptophyta</taxon>
        <taxon>Embryophyta</taxon>
        <taxon>Tracheophyta</taxon>
        <taxon>Spermatophyta</taxon>
        <taxon>Magnoliopsida</taxon>
        <taxon>Liliopsida</taxon>
        <taxon>Poales</taxon>
        <taxon>Poaceae</taxon>
        <taxon>BOP clade</taxon>
        <taxon>Pooideae</taxon>
        <taxon>Triticodae</taxon>
        <taxon>Triticeae</taxon>
        <taxon>Triticinae</taxon>
        <taxon>Triticum</taxon>
    </lineage>
</organism>
<dbReference type="AlphaFoldDB" id="A0A8R7TJV0"/>
<feature type="compositionally biased region" description="Low complexity" evidence="1">
    <location>
        <begin position="48"/>
        <end position="61"/>
    </location>
</feature>